<keyword evidence="5" id="KW-0131">Cell cycle</keyword>
<dbReference type="Gene3D" id="3.30.720.210">
    <property type="match status" value="1"/>
</dbReference>
<dbReference type="RefSeq" id="WP_173901498.1">
    <property type="nucleotide sequence ID" value="NZ_JAAIRV010000131.1"/>
</dbReference>
<evidence type="ECO:0000259" key="4">
    <source>
        <dbReference type="Pfam" id="PF06480"/>
    </source>
</evidence>
<dbReference type="EMBL" id="JAAIRV010000131">
    <property type="protein sequence ID" value="NSI60245.1"/>
    <property type="molecule type" value="Genomic_DNA"/>
</dbReference>
<evidence type="ECO:0000256" key="2">
    <source>
        <dbReference type="ARBA" id="ARBA00022801"/>
    </source>
</evidence>
<feature type="transmembrane region" description="Helical" evidence="3">
    <location>
        <begin position="111"/>
        <end position="129"/>
    </location>
</feature>
<dbReference type="GO" id="GO:0051301">
    <property type="term" value="P:cell division"/>
    <property type="evidence" value="ECO:0007669"/>
    <property type="project" value="UniProtKB-KW"/>
</dbReference>
<reference evidence="5" key="1">
    <citation type="journal article" date="2020" name="Cell Host Microbe">
        <title>Functional and Genomic Variation between Human-Derived Isolates of Lachnospiraceae Reveals Inter- and Intra-Species Diversity.</title>
        <authorList>
            <person name="Sorbara M.T."/>
            <person name="Littmann E.R."/>
            <person name="Fontana E."/>
            <person name="Moody T.U."/>
            <person name="Kohout C.E."/>
            <person name="Gjonbalaj M."/>
            <person name="Eaton V."/>
            <person name="Seok R."/>
            <person name="Leiner I.M."/>
            <person name="Pamer E.G."/>
        </authorList>
    </citation>
    <scope>NUCLEOTIDE SEQUENCE</scope>
    <source>
        <strain evidence="5">MSK.15.32</strain>
    </source>
</reference>
<evidence type="ECO:0000256" key="3">
    <source>
        <dbReference type="SAM" id="Phobius"/>
    </source>
</evidence>
<reference evidence="5" key="2">
    <citation type="submission" date="2020-02" db="EMBL/GenBank/DDBJ databases">
        <authorList>
            <person name="Littmann E."/>
            <person name="Sorbara M."/>
        </authorList>
    </citation>
    <scope>NUCLEOTIDE SEQUENCE</scope>
    <source>
        <strain evidence="5">MSK.15.32</strain>
    </source>
</reference>
<gene>
    <name evidence="5" type="ORF">G4993_18075</name>
</gene>
<feature type="non-terminal residue" evidence="5">
    <location>
        <position position="130"/>
    </location>
</feature>
<proteinExistence type="predicted"/>
<dbReference type="GO" id="GO:0004176">
    <property type="term" value="F:ATP-dependent peptidase activity"/>
    <property type="evidence" value="ECO:0007669"/>
    <property type="project" value="InterPro"/>
</dbReference>
<keyword evidence="3" id="KW-0472">Membrane</keyword>
<feature type="transmembrane region" description="Helical" evidence="3">
    <location>
        <begin position="12"/>
        <end position="35"/>
    </location>
</feature>
<accession>A0AAJ3KNI9</accession>
<keyword evidence="3" id="KW-1133">Transmembrane helix</keyword>
<dbReference type="GO" id="GO:0008270">
    <property type="term" value="F:zinc ion binding"/>
    <property type="evidence" value="ECO:0007669"/>
    <property type="project" value="InterPro"/>
</dbReference>
<evidence type="ECO:0000256" key="1">
    <source>
        <dbReference type="ARBA" id="ARBA00022670"/>
    </source>
</evidence>
<keyword evidence="2" id="KW-0378">Hydrolase</keyword>
<comment type="caution">
    <text evidence="5">The sequence shown here is derived from an EMBL/GenBank/DDBJ whole genome shotgun (WGS) entry which is preliminary data.</text>
</comment>
<evidence type="ECO:0000313" key="5">
    <source>
        <dbReference type="EMBL" id="NSI60245.1"/>
    </source>
</evidence>
<dbReference type="GO" id="GO:0006508">
    <property type="term" value="P:proteolysis"/>
    <property type="evidence" value="ECO:0007669"/>
    <property type="project" value="UniProtKB-KW"/>
</dbReference>
<dbReference type="Proteomes" id="UP001296580">
    <property type="component" value="Unassembled WGS sequence"/>
</dbReference>
<name>A0AAJ3KNI9_MEDGN</name>
<protein>
    <submittedName>
        <fullName evidence="5">Cell division protein FtsH</fullName>
    </submittedName>
</protein>
<feature type="domain" description="Peptidase M41 FtsH extracellular" evidence="4">
    <location>
        <begin position="14"/>
        <end position="105"/>
    </location>
</feature>
<dbReference type="GO" id="GO:0016020">
    <property type="term" value="C:membrane"/>
    <property type="evidence" value="ECO:0007669"/>
    <property type="project" value="InterPro"/>
</dbReference>
<sequence length="130" mass="14646">MNLDNKKPGRKPLYVYYIIAAVIIILLNVLLLPAIEGRKVQTTDYSTFLTGVEKDYVKTVEIQDDYIYYVAESDGQEGYFRTVKMNDPDLVDRLHDANVKFGAAAPQQTSIWISLIAGYVLPIAIFILLG</sequence>
<dbReference type="Pfam" id="PF06480">
    <property type="entry name" value="FtsH_ext"/>
    <property type="match status" value="1"/>
</dbReference>
<dbReference type="GO" id="GO:0005524">
    <property type="term" value="F:ATP binding"/>
    <property type="evidence" value="ECO:0007669"/>
    <property type="project" value="InterPro"/>
</dbReference>
<evidence type="ECO:0000313" key="6">
    <source>
        <dbReference type="Proteomes" id="UP001296580"/>
    </source>
</evidence>
<keyword evidence="1" id="KW-0645">Protease</keyword>
<dbReference type="AlphaFoldDB" id="A0AAJ3KNI9"/>
<keyword evidence="5" id="KW-0132">Cell division</keyword>
<dbReference type="InterPro" id="IPR011546">
    <property type="entry name" value="Pept_M41_FtsH_extracell"/>
</dbReference>
<keyword evidence="3" id="KW-0812">Transmembrane</keyword>
<dbReference type="GO" id="GO:0004222">
    <property type="term" value="F:metalloendopeptidase activity"/>
    <property type="evidence" value="ECO:0007669"/>
    <property type="project" value="InterPro"/>
</dbReference>
<organism evidence="5 6">
    <name type="scientific">Mediterraneibacter gnavus</name>
    <name type="common">Ruminococcus gnavus</name>
    <dbReference type="NCBI Taxonomy" id="33038"/>
    <lineage>
        <taxon>Bacteria</taxon>
        <taxon>Bacillati</taxon>
        <taxon>Bacillota</taxon>
        <taxon>Clostridia</taxon>
        <taxon>Lachnospirales</taxon>
        <taxon>Lachnospiraceae</taxon>
        <taxon>Mediterraneibacter</taxon>
    </lineage>
</organism>